<comment type="caution">
    <text evidence="3">The sequence shown here is derived from an EMBL/GenBank/DDBJ whole genome shotgun (WGS) entry which is preliminary data.</text>
</comment>
<name>A0A7W9SS66_ARMRO</name>
<feature type="domain" description="FAD-binding" evidence="2">
    <location>
        <begin position="131"/>
        <end position="281"/>
    </location>
</feature>
<sequence>MKPVVIVGGGPVGMLLGCLLAQRGVACELFERRTTRAPHSRAIGLHGPALAVLDRVGVGQAVRQRAMAITGGQVFYGSQRLGRLALEPTSVSIPQTETEQLLEERLLSLPCVRFHRGTAVQDLSEYRGCVVVGSDGKDSLVRTQAGIPLTGHAYPDHYLMGDFAETTPFGSDAALFLTPDGIVESFPLPGAQRRWVVWTGIPERPASLPRLVDLIATRTGFTVTPESCSWVSAFGVQHQLARRFTQEGLALVGDAAHVISPIGGQGMTLGFLGAETLAEAIVAGDLRPYERVQQKRAQRIGRRAAFNTAMGRPCVPHSPRLLFIEALLRIPALAQHFASQFTMADIS</sequence>
<dbReference type="InterPro" id="IPR050631">
    <property type="entry name" value="PheA/TfdB_FAD_monoxygenase"/>
</dbReference>
<evidence type="ECO:0000313" key="4">
    <source>
        <dbReference type="Proteomes" id="UP000520814"/>
    </source>
</evidence>
<dbReference type="InterPro" id="IPR036188">
    <property type="entry name" value="FAD/NAD-bd_sf"/>
</dbReference>
<dbReference type="Proteomes" id="UP000520814">
    <property type="component" value="Unassembled WGS sequence"/>
</dbReference>
<dbReference type="EMBL" id="JACHGW010000003">
    <property type="protein sequence ID" value="MBB6051867.1"/>
    <property type="molecule type" value="Genomic_DNA"/>
</dbReference>
<dbReference type="PANTHER" id="PTHR43476">
    <property type="entry name" value="3-(3-HYDROXY-PHENYL)PROPIONATE/3-HYDROXYCINNAMIC ACID HYDROXYLASE"/>
    <property type="match status" value="1"/>
</dbReference>
<dbReference type="PRINTS" id="PR00420">
    <property type="entry name" value="RNGMNOXGNASE"/>
</dbReference>
<dbReference type="GO" id="GO:0008688">
    <property type="term" value="F:3-(3-hydroxyphenyl)propionate hydroxylase activity"/>
    <property type="evidence" value="ECO:0007669"/>
    <property type="project" value="TreeGrafter"/>
</dbReference>
<dbReference type="Pfam" id="PF01494">
    <property type="entry name" value="FAD_binding_3"/>
    <property type="match status" value="2"/>
</dbReference>
<organism evidence="3 4">
    <name type="scientific">Armatimonas rosea</name>
    <dbReference type="NCBI Taxonomy" id="685828"/>
    <lineage>
        <taxon>Bacteria</taxon>
        <taxon>Bacillati</taxon>
        <taxon>Armatimonadota</taxon>
        <taxon>Armatimonadia</taxon>
        <taxon>Armatimonadales</taxon>
        <taxon>Armatimonadaceae</taxon>
        <taxon>Armatimonas</taxon>
    </lineage>
</organism>
<dbReference type="PANTHER" id="PTHR43476:SF3">
    <property type="entry name" value="FAD-BINDING MONOOXYGENASE"/>
    <property type="match status" value="1"/>
</dbReference>
<protein>
    <submittedName>
        <fullName evidence="3">2-polyprenyl-6-methoxyphenol hydroxylase-like FAD-dependent oxidoreductase</fullName>
    </submittedName>
</protein>
<gene>
    <name evidence="3" type="ORF">HNQ39_003677</name>
</gene>
<accession>A0A7W9SS66</accession>
<evidence type="ECO:0000259" key="2">
    <source>
        <dbReference type="Pfam" id="PF01494"/>
    </source>
</evidence>
<dbReference type="Gene3D" id="3.50.50.60">
    <property type="entry name" value="FAD/NAD(P)-binding domain"/>
    <property type="match status" value="1"/>
</dbReference>
<dbReference type="PROSITE" id="PS51257">
    <property type="entry name" value="PROKAR_LIPOPROTEIN"/>
    <property type="match status" value="1"/>
</dbReference>
<evidence type="ECO:0000313" key="3">
    <source>
        <dbReference type="EMBL" id="MBB6051867.1"/>
    </source>
</evidence>
<dbReference type="InterPro" id="IPR002938">
    <property type="entry name" value="FAD-bd"/>
</dbReference>
<keyword evidence="1" id="KW-0560">Oxidoreductase</keyword>
<reference evidence="3 4" key="1">
    <citation type="submission" date="2020-08" db="EMBL/GenBank/DDBJ databases">
        <title>Genomic Encyclopedia of Type Strains, Phase IV (KMG-IV): sequencing the most valuable type-strain genomes for metagenomic binning, comparative biology and taxonomic classification.</title>
        <authorList>
            <person name="Goeker M."/>
        </authorList>
    </citation>
    <scope>NUCLEOTIDE SEQUENCE [LARGE SCALE GENOMIC DNA]</scope>
    <source>
        <strain evidence="3 4">DSM 23562</strain>
    </source>
</reference>
<dbReference type="RefSeq" id="WP_184199740.1">
    <property type="nucleotide sequence ID" value="NZ_JACHGW010000003.1"/>
</dbReference>
<dbReference type="SUPFAM" id="SSF51905">
    <property type="entry name" value="FAD/NAD(P)-binding domain"/>
    <property type="match status" value="1"/>
</dbReference>
<proteinExistence type="predicted"/>
<dbReference type="AlphaFoldDB" id="A0A7W9SS66"/>
<dbReference type="Gene3D" id="3.30.70.2450">
    <property type="match status" value="1"/>
</dbReference>
<keyword evidence="4" id="KW-1185">Reference proteome</keyword>
<dbReference type="GO" id="GO:0019622">
    <property type="term" value="P:3-(3-hydroxy)phenylpropionate catabolic process"/>
    <property type="evidence" value="ECO:0007669"/>
    <property type="project" value="TreeGrafter"/>
</dbReference>
<feature type="domain" description="FAD-binding" evidence="2">
    <location>
        <begin position="3"/>
        <end position="123"/>
    </location>
</feature>
<dbReference type="GO" id="GO:0071949">
    <property type="term" value="F:FAD binding"/>
    <property type="evidence" value="ECO:0007669"/>
    <property type="project" value="InterPro"/>
</dbReference>
<evidence type="ECO:0000256" key="1">
    <source>
        <dbReference type="ARBA" id="ARBA00023002"/>
    </source>
</evidence>